<dbReference type="STRING" id="28131.BWX40_06080"/>
<keyword evidence="1" id="KW-0732">Signal</keyword>
<dbReference type="InterPro" id="IPR010870">
    <property type="entry name" value="Porin_O/P"/>
</dbReference>
<feature type="signal peptide" evidence="1">
    <location>
        <begin position="1"/>
        <end position="19"/>
    </location>
</feature>
<evidence type="ECO:0000256" key="1">
    <source>
        <dbReference type="SAM" id="SignalP"/>
    </source>
</evidence>
<dbReference type="RefSeq" id="WP_096405052.1">
    <property type="nucleotide sequence ID" value="NZ_AP014597.1"/>
</dbReference>
<accession>A0A0S3UHP5</accession>
<evidence type="ECO:0008006" key="4">
    <source>
        <dbReference type="Google" id="ProtNLM"/>
    </source>
</evidence>
<dbReference type="Pfam" id="PF07396">
    <property type="entry name" value="Porin_O_P"/>
    <property type="match status" value="1"/>
</dbReference>
<dbReference type="SUPFAM" id="SSF56935">
    <property type="entry name" value="Porins"/>
    <property type="match status" value="1"/>
</dbReference>
<feature type="chain" id="PRO_5006619870" description="Porin" evidence="1">
    <location>
        <begin position="20"/>
        <end position="371"/>
    </location>
</feature>
<dbReference type="EMBL" id="AP014597">
    <property type="protein sequence ID" value="BAU17026.1"/>
    <property type="molecule type" value="Genomic_DNA"/>
</dbReference>
<reference evidence="2 3" key="1">
    <citation type="journal article" date="2016" name="DNA Res.">
        <title>The complete genome sequencing of Prevotella intermedia strain OMA14 and a subsequent fine-scale, intra-species genomic comparison reveal an unusual amplification of conjugative and mobile transposons and identify a novel Prevotella-lineage-specific repeat.</title>
        <authorList>
            <person name="Naito M."/>
            <person name="Ogura Y."/>
            <person name="Itoh T."/>
            <person name="Shoji M."/>
            <person name="Okamoto M."/>
            <person name="Hayashi T."/>
            <person name="Nakayama K."/>
        </authorList>
    </citation>
    <scope>NUCLEOTIDE SEQUENCE [LARGE SCALE GENOMIC DNA]</scope>
    <source>
        <strain evidence="2 3">OMA14</strain>
    </source>
</reference>
<sequence length="371" mass="41668">MKKFFMVAAMALTISNASAQTAKWVNNVKLSGFGIAQYQFTDQENAKANSFNLRLGRVILDGKFFDDWAWKAQIQINGNTSTLGSSPRVLDLFTEWQKYTFFRVKFGQFKNPFTFENPISPTKQGFMAYSQVINKLSGFADRAGGHASNGRDIGVQIQGDFLKNTAGRNLLHYQVGVFNGQGINMKDVDEQKNIIGGVWVMPIEGMRIGWFGWTGSYARKGTWVDENGVTQNGVRKLQQRRYAISAEYAANDWTFRSEYIHSTGEAFAKSLVNTNDAAAKDCTLSSNGNKAQGVYALVIAPIVKKKLYAKARYDMYQPSKGAEQQRTLCEIGLNYDFNQNVQLSSEYAHVHDRSLAKPDYSVVDVQLIFKF</sequence>
<protein>
    <recommendedName>
        <fullName evidence="4">Porin</fullName>
    </recommendedName>
</protein>
<organism evidence="2 3">
    <name type="scientific">Prevotella intermedia</name>
    <dbReference type="NCBI Taxonomy" id="28131"/>
    <lineage>
        <taxon>Bacteria</taxon>
        <taxon>Pseudomonadati</taxon>
        <taxon>Bacteroidota</taxon>
        <taxon>Bacteroidia</taxon>
        <taxon>Bacteroidales</taxon>
        <taxon>Prevotellaceae</taxon>
        <taxon>Prevotella</taxon>
    </lineage>
</organism>
<evidence type="ECO:0000313" key="3">
    <source>
        <dbReference type="Proteomes" id="UP000217431"/>
    </source>
</evidence>
<dbReference type="Proteomes" id="UP000217431">
    <property type="component" value="Chromosome I"/>
</dbReference>
<name>A0A0S3UHP5_PREIN</name>
<gene>
    <name evidence="2" type="ORF">PIOMA14_I_0518</name>
</gene>
<dbReference type="AlphaFoldDB" id="A0A0S3UHP5"/>
<evidence type="ECO:0000313" key="2">
    <source>
        <dbReference type="EMBL" id="BAU17026.1"/>
    </source>
</evidence>
<dbReference type="InterPro" id="IPR023614">
    <property type="entry name" value="Porin_dom_sf"/>
</dbReference>
<dbReference type="Gene3D" id="2.40.160.10">
    <property type="entry name" value="Porin"/>
    <property type="match status" value="1"/>
</dbReference>
<proteinExistence type="predicted"/>